<comment type="caution">
    <text evidence="2">The sequence shown here is derived from an EMBL/GenBank/DDBJ whole genome shotgun (WGS) entry which is preliminary data.</text>
</comment>
<keyword evidence="3" id="KW-1185">Reference proteome</keyword>
<accession>W4M7Y7</accession>
<dbReference type="InterPro" id="IPR002925">
    <property type="entry name" value="Dienelactn_hydro"/>
</dbReference>
<dbReference type="PANTHER" id="PTHR46623">
    <property type="entry name" value="CARBOXYMETHYLENEBUTENOLIDASE-RELATED"/>
    <property type="match status" value="1"/>
</dbReference>
<reference evidence="2 3" key="1">
    <citation type="journal article" date="2014" name="Nature">
        <title>An environmental bacterial taxon with a large and distinct metabolic repertoire.</title>
        <authorList>
            <person name="Wilson M.C."/>
            <person name="Mori T."/>
            <person name="Ruckert C."/>
            <person name="Uria A.R."/>
            <person name="Helf M.J."/>
            <person name="Takada K."/>
            <person name="Gernert C."/>
            <person name="Steffens U.A."/>
            <person name="Heycke N."/>
            <person name="Schmitt S."/>
            <person name="Rinke C."/>
            <person name="Helfrich E.J."/>
            <person name="Brachmann A.O."/>
            <person name="Gurgui C."/>
            <person name="Wakimoto T."/>
            <person name="Kracht M."/>
            <person name="Crusemann M."/>
            <person name="Hentschel U."/>
            <person name="Abe I."/>
            <person name="Matsunaga S."/>
            <person name="Kalinowski J."/>
            <person name="Takeyama H."/>
            <person name="Piel J."/>
        </authorList>
    </citation>
    <scope>NUCLEOTIDE SEQUENCE [LARGE SCALE GENOMIC DNA]</scope>
    <source>
        <strain evidence="3">TSY2</strain>
    </source>
</reference>
<dbReference type="SUPFAM" id="SSF53474">
    <property type="entry name" value="alpha/beta-Hydrolases"/>
    <property type="match status" value="1"/>
</dbReference>
<feature type="domain" description="Dienelactone hydrolase" evidence="1">
    <location>
        <begin position="17"/>
        <end position="215"/>
    </location>
</feature>
<dbReference type="InterPro" id="IPR029058">
    <property type="entry name" value="AB_hydrolase_fold"/>
</dbReference>
<dbReference type="EMBL" id="AZHX01000739">
    <property type="protein sequence ID" value="ETX06295.1"/>
    <property type="molecule type" value="Genomic_DNA"/>
</dbReference>
<organism evidence="2 3">
    <name type="scientific">Candidatus Entotheonella gemina</name>
    <dbReference type="NCBI Taxonomy" id="1429439"/>
    <lineage>
        <taxon>Bacteria</taxon>
        <taxon>Pseudomonadati</taxon>
        <taxon>Nitrospinota/Tectimicrobiota group</taxon>
        <taxon>Candidatus Tectimicrobiota</taxon>
        <taxon>Candidatus Entotheonellia</taxon>
        <taxon>Candidatus Entotheonellales</taxon>
        <taxon>Candidatus Entotheonellaceae</taxon>
        <taxon>Candidatus Entotheonella</taxon>
    </lineage>
</organism>
<proteinExistence type="predicted"/>
<protein>
    <recommendedName>
        <fullName evidence="1">Dienelactone hydrolase domain-containing protein</fullName>
    </recommendedName>
</protein>
<sequence>MVQWVQVATPGMGIMLAAVGRPPGPGPFPSVLLLHGSHGFAQEYVQLAQDLADGGLLAMAASWFQGGAGAGVRFITPISSPEAPPMPDASSLEAMRTVDSLIQAASTLPGAHPDRIGLFGHSRGGGAALNYSLQGGNVQAVALNSTGYPRQLTDRSAQVKTPILMLHGTADHPDDGGSAATNIQMARDFETALRGAGKRVEAVYYEGGRHNSIFTSSTQRHDEVQHVLAFFRRHLCP</sequence>
<dbReference type="Proteomes" id="UP000019140">
    <property type="component" value="Unassembled WGS sequence"/>
</dbReference>
<name>W4M7Y7_9BACT</name>
<dbReference type="PANTHER" id="PTHR46623:SF6">
    <property type="entry name" value="ALPHA_BETA-HYDROLASES SUPERFAMILY PROTEIN"/>
    <property type="match status" value="1"/>
</dbReference>
<dbReference type="HOGENOM" id="CLU_054590_7_2_7"/>
<evidence type="ECO:0000313" key="3">
    <source>
        <dbReference type="Proteomes" id="UP000019140"/>
    </source>
</evidence>
<dbReference type="Pfam" id="PF01738">
    <property type="entry name" value="DLH"/>
    <property type="match status" value="1"/>
</dbReference>
<gene>
    <name evidence="2" type="ORF">ETSY2_17990</name>
</gene>
<dbReference type="InterPro" id="IPR051049">
    <property type="entry name" value="Dienelactone_hydrolase-like"/>
</dbReference>
<dbReference type="AlphaFoldDB" id="W4M7Y7"/>
<dbReference type="GO" id="GO:0016787">
    <property type="term" value="F:hydrolase activity"/>
    <property type="evidence" value="ECO:0007669"/>
    <property type="project" value="InterPro"/>
</dbReference>
<evidence type="ECO:0000313" key="2">
    <source>
        <dbReference type="EMBL" id="ETX06295.1"/>
    </source>
</evidence>
<evidence type="ECO:0000259" key="1">
    <source>
        <dbReference type="Pfam" id="PF01738"/>
    </source>
</evidence>
<dbReference type="Gene3D" id="3.40.50.1820">
    <property type="entry name" value="alpha/beta hydrolase"/>
    <property type="match status" value="1"/>
</dbReference>